<dbReference type="GO" id="GO:0016413">
    <property type="term" value="F:O-acetyltransferase activity"/>
    <property type="evidence" value="ECO:0007669"/>
    <property type="project" value="TreeGrafter"/>
</dbReference>
<evidence type="ECO:0000313" key="10">
    <source>
        <dbReference type="Proteomes" id="UP000243297"/>
    </source>
</evidence>
<feature type="transmembrane region" description="Helical" evidence="7">
    <location>
        <begin position="307"/>
        <end position="324"/>
    </location>
</feature>
<feature type="transmembrane region" description="Helical" evidence="7">
    <location>
        <begin position="245"/>
        <end position="266"/>
    </location>
</feature>
<feature type="transmembrane region" description="Helical" evidence="7">
    <location>
        <begin position="278"/>
        <end position="301"/>
    </location>
</feature>
<dbReference type="STRING" id="118967.SAMN02745191_1228"/>
<dbReference type="AlphaFoldDB" id="A0A1T4MF06"/>
<dbReference type="Proteomes" id="UP000243297">
    <property type="component" value="Unassembled WGS sequence"/>
</dbReference>
<evidence type="ECO:0000256" key="3">
    <source>
        <dbReference type="ARBA" id="ARBA00022475"/>
    </source>
</evidence>
<evidence type="ECO:0000256" key="7">
    <source>
        <dbReference type="SAM" id="Phobius"/>
    </source>
</evidence>
<keyword evidence="5 7" id="KW-1133">Transmembrane helix</keyword>
<gene>
    <name evidence="9" type="ORF">SAMN02745191_1228</name>
</gene>
<keyword evidence="4 7" id="KW-0812">Transmembrane</keyword>
<name>A0A1T4MF06_9FIRM</name>
<dbReference type="PANTHER" id="PTHR40074">
    <property type="entry name" value="O-ACETYLTRANSFERASE WECH"/>
    <property type="match status" value="1"/>
</dbReference>
<evidence type="ECO:0000313" key="9">
    <source>
        <dbReference type="EMBL" id="SJZ65436.1"/>
    </source>
</evidence>
<dbReference type="EMBL" id="FUWY01000003">
    <property type="protein sequence ID" value="SJZ65436.1"/>
    <property type="molecule type" value="Genomic_DNA"/>
</dbReference>
<feature type="transmembrane region" description="Helical" evidence="7">
    <location>
        <begin position="146"/>
        <end position="166"/>
    </location>
</feature>
<organism evidence="9 10">
    <name type="scientific">Anaerorhabdus furcosa</name>
    <dbReference type="NCBI Taxonomy" id="118967"/>
    <lineage>
        <taxon>Bacteria</taxon>
        <taxon>Bacillati</taxon>
        <taxon>Bacillota</taxon>
        <taxon>Erysipelotrichia</taxon>
        <taxon>Erysipelotrichales</taxon>
        <taxon>Erysipelotrichaceae</taxon>
        <taxon>Anaerorhabdus</taxon>
    </lineage>
</organism>
<keyword evidence="10" id="KW-1185">Reference proteome</keyword>
<dbReference type="OrthoDB" id="265992at2"/>
<dbReference type="InterPro" id="IPR002656">
    <property type="entry name" value="Acyl_transf_3_dom"/>
</dbReference>
<evidence type="ECO:0000256" key="5">
    <source>
        <dbReference type="ARBA" id="ARBA00022989"/>
    </source>
</evidence>
<evidence type="ECO:0000256" key="4">
    <source>
        <dbReference type="ARBA" id="ARBA00022692"/>
    </source>
</evidence>
<keyword evidence="6 7" id="KW-0472">Membrane</keyword>
<dbReference type="GO" id="GO:0009246">
    <property type="term" value="P:enterobacterial common antigen biosynthetic process"/>
    <property type="evidence" value="ECO:0007669"/>
    <property type="project" value="TreeGrafter"/>
</dbReference>
<evidence type="ECO:0000256" key="6">
    <source>
        <dbReference type="ARBA" id="ARBA00023136"/>
    </source>
</evidence>
<keyword evidence="3" id="KW-1003">Cell membrane</keyword>
<feature type="transmembrane region" description="Helical" evidence="7">
    <location>
        <begin position="215"/>
        <end position="233"/>
    </location>
</feature>
<evidence type="ECO:0000256" key="1">
    <source>
        <dbReference type="ARBA" id="ARBA00004651"/>
    </source>
</evidence>
<dbReference type="GO" id="GO:0005886">
    <property type="term" value="C:plasma membrane"/>
    <property type="evidence" value="ECO:0007669"/>
    <property type="project" value="UniProtKB-SubCell"/>
</dbReference>
<evidence type="ECO:0000256" key="2">
    <source>
        <dbReference type="ARBA" id="ARBA00007400"/>
    </source>
</evidence>
<reference evidence="10" key="1">
    <citation type="submission" date="2017-02" db="EMBL/GenBank/DDBJ databases">
        <authorList>
            <person name="Varghese N."/>
            <person name="Submissions S."/>
        </authorList>
    </citation>
    <scope>NUCLEOTIDE SEQUENCE [LARGE SCALE GENOMIC DNA]</scope>
    <source>
        <strain evidence="10">ATCC 25662</strain>
    </source>
</reference>
<comment type="similarity">
    <text evidence="2">Belongs to the acyltransferase 3 family.</text>
</comment>
<dbReference type="PANTHER" id="PTHR40074:SF2">
    <property type="entry name" value="O-ACETYLTRANSFERASE WECH"/>
    <property type="match status" value="1"/>
</dbReference>
<dbReference type="Pfam" id="PF01757">
    <property type="entry name" value="Acyl_transf_3"/>
    <property type="match status" value="1"/>
</dbReference>
<proteinExistence type="inferred from homology"/>
<protein>
    <submittedName>
        <fullName evidence="9">Surface polysaccharide O-acyltransferase, integral membrane enzyme</fullName>
    </submittedName>
</protein>
<feature type="transmembrane region" description="Helical" evidence="7">
    <location>
        <begin position="7"/>
        <end position="28"/>
    </location>
</feature>
<dbReference type="RefSeq" id="WP_078711639.1">
    <property type="nucleotide sequence ID" value="NZ_FUWY01000003.1"/>
</dbReference>
<keyword evidence="9" id="KW-0012">Acyltransferase</keyword>
<keyword evidence="9" id="KW-0808">Transferase</keyword>
<feature type="transmembrane region" description="Helical" evidence="7">
    <location>
        <begin position="178"/>
        <end position="203"/>
    </location>
</feature>
<evidence type="ECO:0000259" key="8">
    <source>
        <dbReference type="Pfam" id="PF01757"/>
    </source>
</evidence>
<feature type="transmembrane region" description="Helical" evidence="7">
    <location>
        <begin position="34"/>
        <end position="58"/>
    </location>
</feature>
<feature type="transmembrane region" description="Helical" evidence="7">
    <location>
        <begin position="79"/>
        <end position="98"/>
    </location>
</feature>
<comment type="subcellular location">
    <subcellularLocation>
        <location evidence="1">Cell membrane</location>
        <topology evidence="1">Multi-pass membrane protein</topology>
    </subcellularLocation>
</comment>
<accession>A0A1T4MF06</accession>
<feature type="transmembrane region" description="Helical" evidence="7">
    <location>
        <begin position="118"/>
        <end position="139"/>
    </location>
</feature>
<feature type="domain" description="Acyltransferase 3" evidence="8">
    <location>
        <begin position="6"/>
        <end position="324"/>
    </location>
</feature>
<sequence length="332" mass="38605">MRKNYNAIDLMKFISAFLVILVHTYPFYTSVPTLGFVTSNIVGRVVIPFFFIAAGYFFQKGNPNPARFKKYTFKLIRLYLVWSILYIPLGIHLLNGFMEMTPVLWAAGSFLALVNFGTYFHLWYMAALIFAICFCYFYLKKFSMKSLLILGFILFLFGCLETYYGLLPSGAFLDAFNIYLMIFFTTRNGLFFGILFVSLGMYIAKTDLAEKIKHGWIYSGVFFVALCVEAFSIKNLGWAIDYNFYFMVVPFSFFWFITLLNTKLNWKVDFVAMREYSVIIYFSHGIFLELIPILLGTQYGYLFDSGVFRLFSVLIPTLLLSYLIKHKIPLLK</sequence>